<accession>A0ABX9M2S0</accession>
<comment type="caution">
    <text evidence="1">The sequence shown here is derived from an EMBL/GenBank/DDBJ whole genome shotgun (WGS) entry which is preliminary data.</text>
</comment>
<gene>
    <name evidence="1" type="ORF">DLM77_13035</name>
</gene>
<dbReference type="EMBL" id="QHCR01000005">
    <property type="protein sequence ID" value="RHX79782.1"/>
    <property type="molecule type" value="Genomic_DNA"/>
</dbReference>
<reference evidence="2" key="1">
    <citation type="submission" date="2018-05" db="EMBL/GenBank/DDBJ databases">
        <title>Leptospira yasudae sp. nov. and Leptospira stimsonii sp. nov., two pathogenic species of the genus Leptospira isolated from environmental sources.</title>
        <authorList>
            <person name="Casanovas-Massana A."/>
            <person name="Hamond C."/>
            <person name="Santos L.A."/>
            <person name="Hacker K.P."/>
            <person name="Balassiano I."/>
            <person name="Medeiros M.A."/>
            <person name="Reis M.G."/>
            <person name="Ko A.I."/>
            <person name="Wunder E.A."/>
        </authorList>
    </citation>
    <scope>NUCLEOTIDE SEQUENCE [LARGE SCALE GENOMIC DNA]</scope>
    <source>
        <strain evidence="2">B21</strain>
    </source>
</reference>
<protein>
    <submittedName>
        <fullName evidence="1">Uncharacterized protein</fullName>
    </submittedName>
</protein>
<organism evidence="1 2">
    <name type="scientific">Leptospira yasudae</name>
    <dbReference type="NCBI Taxonomy" id="2202201"/>
    <lineage>
        <taxon>Bacteria</taxon>
        <taxon>Pseudomonadati</taxon>
        <taxon>Spirochaetota</taxon>
        <taxon>Spirochaetia</taxon>
        <taxon>Leptospirales</taxon>
        <taxon>Leptospiraceae</taxon>
        <taxon>Leptospira</taxon>
    </lineage>
</organism>
<proteinExistence type="predicted"/>
<keyword evidence="2" id="KW-1185">Reference proteome</keyword>
<evidence type="ECO:0000313" key="2">
    <source>
        <dbReference type="Proteomes" id="UP000285569"/>
    </source>
</evidence>
<name>A0ABX9M2S0_9LEPT</name>
<dbReference type="Proteomes" id="UP000285569">
    <property type="component" value="Unassembled WGS sequence"/>
</dbReference>
<sequence>MKKSVEWEDWPIVKTEFVFERKILIKFGNGRFHPIPNRKSGSPFSRNSLFRMSSRFTLVENLMSDKNSP</sequence>
<reference evidence="1 2" key="2">
    <citation type="journal article" date="2020" name="Int. J. Syst. Evol. Microbiol.">
        <title>Leptospira yasudae sp. nov. and Leptospira stimsonii sp. nov., two new species of the pathogenic group isolated from environmental sources.</title>
        <authorList>
            <person name="Casanovas-Massana A."/>
            <person name="Hamond C."/>
            <person name="Santos L.A."/>
            <person name="de Oliveira D."/>
            <person name="Hacker K.P."/>
            <person name="Balassiano I."/>
            <person name="Costa F."/>
            <person name="Medeiros M.A."/>
            <person name="Reis M.G."/>
            <person name="Ko A.I."/>
            <person name="Wunder E.A."/>
        </authorList>
    </citation>
    <scope>NUCLEOTIDE SEQUENCE [LARGE SCALE GENOMIC DNA]</scope>
    <source>
        <strain evidence="1 2">B21</strain>
    </source>
</reference>
<evidence type="ECO:0000313" key="1">
    <source>
        <dbReference type="EMBL" id="RHX79782.1"/>
    </source>
</evidence>